<reference evidence="1 2" key="1">
    <citation type="submission" date="2016-07" db="EMBL/GenBank/DDBJ databases">
        <title>Characterization of isolates of Eisenbergiella tayi derived from blood cultures, using whole genome sequencing.</title>
        <authorList>
            <person name="Burdz T."/>
            <person name="Wiebe D."/>
            <person name="Huynh C."/>
            <person name="Bernard K."/>
        </authorList>
    </citation>
    <scope>NUCLEOTIDE SEQUENCE [LARGE SCALE GENOMIC DNA]</scope>
    <source>
        <strain evidence="1 2">NML 110608</strain>
    </source>
</reference>
<dbReference type="InterPro" id="IPR027417">
    <property type="entry name" value="P-loop_NTPase"/>
</dbReference>
<dbReference type="Gene3D" id="3.40.50.300">
    <property type="entry name" value="P-loop containing nucleotide triphosphate hydrolases"/>
    <property type="match status" value="1"/>
</dbReference>
<gene>
    <name evidence="1" type="ORF">BEI61_01048</name>
</gene>
<dbReference type="EMBL" id="MCGH01000002">
    <property type="protein sequence ID" value="ODM05165.1"/>
    <property type="molecule type" value="Genomic_DNA"/>
</dbReference>
<proteinExistence type="predicted"/>
<sequence>MKKNILAVCDTEQEFTCHLTDYLGQLAGSDSFPFEVQVFTDSRALEEFCGKNRAAFLLLTQEVYREALDWEDDSWKMARLLILEEEGEAPPGLERVNKYQSMDNIVRKIMEIAADAGILPPATVGERSGNVHFIGIYTPVSRCLQTTFSFTLGQLLARRHKVLYLNFESYSGLARMLQREFSTDLSDLIYFLHNGDDRFPYRLEGMVQKVNGLAFIPPVFSCMDLQRIEAEEWLRLFEELDISGSYEYVLLDLSEAVQGLFDILRLCTRVYTITRDDGFAAAKQEQYEELLRCLDCEDILRKTRKFRLPLFRQLPAGLENLTHSELAALVQEIIREDWKDA</sequence>
<protein>
    <recommendedName>
        <fullName evidence="3">AAA domain-containing protein</fullName>
    </recommendedName>
</protein>
<dbReference type="RefSeq" id="WP_069151527.1">
    <property type="nucleotide sequence ID" value="NZ_MCGH01000002.1"/>
</dbReference>
<comment type="caution">
    <text evidence="1">The sequence shown here is derived from an EMBL/GenBank/DDBJ whole genome shotgun (WGS) entry which is preliminary data.</text>
</comment>
<accession>A0A1E3A8R7</accession>
<dbReference type="SUPFAM" id="SSF52540">
    <property type="entry name" value="P-loop containing nucleoside triphosphate hydrolases"/>
    <property type="match status" value="1"/>
</dbReference>
<dbReference type="Gene3D" id="3.40.50.10850">
    <property type="entry name" value="Ntrc-like two-domain protein"/>
    <property type="match status" value="1"/>
</dbReference>
<name>A0A1E3A8R7_9FIRM</name>
<evidence type="ECO:0000313" key="2">
    <source>
        <dbReference type="Proteomes" id="UP000094067"/>
    </source>
</evidence>
<dbReference type="Proteomes" id="UP000094067">
    <property type="component" value="Unassembled WGS sequence"/>
</dbReference>
<dbReference type="PATRIC" id="fig|1432052.4.peg.1183"/>
<dbReference type="AlphaFoldDB" id="A0A1E3A8R7"/>
<evidence type="ECO:0008006" key="3">
    <source>
        <dbReference type="Google" id="ProtNLM"/>
    </source>
</evidence>
<evidence type="ECO:0000313" key="1">
    <source>
        <dbReference type="EMBL" id="ODM05165.1"/>
    </source>
</evidence>
<organism evidence="1 2">
    <name type="scientific">Eisenbergiella tayi</name>
    <dbReference type="NCBI Taxonomy" id="1432052"/>
    <lineage>
        <taxon>Bacteria</taxon>
        <taxon>Bacillati</taxon>
        <taxon>Bacillota</taxon>
        <taxon>Clostridia</taxon>
        <taxon>Lachnospirales</taxon>
        <taxon>Lachnospiraceae</taxon>
        <taxon>Eisenbergiella</taxon>
    </lineage>
</organism>